<dbReference type="SMART" id="SM00257">
    <property type="entry name" value="LysM"/>
    <property type="match status" value="2"/>
</dbReference>
<dbReference type="Gene3D" id="3.10.350.10">
    <property type="entry name" value="LysM domain"/>
    <property type="match status" value="2"/>
</dbReference>
<dbReference type="CDD" id="cd00118">
    <property type="entry name" value="LysM"/>
    <property type="match status" value="2"/>
</dbReference>
<name>A0A7W5GXR6_9GAMM</name>
<evidence type="ECO:0000313" key="4">
    <source>
        <dbReference type="Proteomes" id="UP000563050"/>
    </source>
</evidence>
<dbReference type="AlphaFoldDB" id="A0A7W5GXR6"/>
<dbReference type="Proteomes" id="UP000563050">
    <property type="component" value="Unassembled WGS sequence"/>
</dbReference>
<dbReference type="Pfam" id="PF01551">
    <property type="entry name" value="Peptidase_M23"/>
    <property type="match status" value="1"/>
</dbReference>
<dbReference type="RefSeq" id="WP_183313031.1">
    <property type="nucleotide sequence ID" value="NZ_JACHXQ010000001.1"/>
</dbReference>
<keyword evidence="4" id="KW-1185">Reference proteome</keyword>
<dbReference type="PROSITE" id="PS51257">
    <property type="entry name" value="PROKAR_LIPOPROTEIN"/>
    <property type="match status" value="1"/>
</dbReference>
<evidence type="ECO:0000256" key="1">
    <source>
        <dbReference type="SAM" id="MobiDB-lite"/>
    </source>
</evidence>
<dbReference type="PROSITE" id="PS51782">
    <property type="entry name" value="LYSM"/>
    <property type="match status" value="2"/>
</dbReference>
<evidence type="ECO:0000259" key="2">
    <source>
        <dbReference type="PROSITE" id="PS51782"/>
    </source>
</evidence>
<dbReference type="GO" id="GO:0004222">
    <property type="term" value="F:metalloendopeptidase activity"/>
    <property type="evidence" value="ECO:0007669"/>
    <property type="project" value="TreeGrafter"/>
</dbReference>
<dbReference type="EMBL" id="JACHXQ010000001">
    <property type="protein sequence ID" value="MBB3182674.1"/>
    <property type="molecule type" value="Genomic_DNA"/>
</dbReference>
<dbReference type="InterPro" id="IPR016047">
    <property type="entry name" value="M23ase_b-sheet_dom"/>
</dbReference>
<evidence type="ECO:0000313" key="3">
    <source>
        <dbReference type="EMBL" id="MBB3182674.1"/>
    </source>
</evidence>
<comment type="caution">
    <text evidence="3">The sequence shown here is derived from an EMBL/GenBank/DDBJ whole genome shotgun (WGS) entry which is preliminary data.</text>
</comment>
<dbReference type="Pfam" id="PF01476">
    <property type="entry name" value="LysM"/>
    <property type="match status" value="2"/>
</dbReference>
<dbReference type="SUPFAM" id="SSF51261">
    <property type="entry name" value="Duplicated hybrid motif"/>
    <property type="match status" value="1"/>
</dbReference>
<dbReference type="InterPro" id="IPR018392">
    <property type="entry name" value="LysM"/>
</dbReference>
<organism evidence="3 4">
    <name type="scientific">Halomonas fontilapidosi</name>
    <dbReference type="NCBI Taxonomy" id="616675"/>
    <lineage>
        <taxon>Bacteria</taxon>
        <taxon>Pseudomonadati</taxon>
        <taxon>Pseudomonadota</taxon>
        <taxon>Gammaproteobacteria</taxon>
        <taxon>Oceanospirillales</taxon>
        <taxon>Halomonadaceae</taxon>
        <taxon>Halomonas</taxon>
    </lineage>
</organism>
<dbReference type="Gene3D" id="2.70.70.10">
    <property type="entry name" value="Glucose Permease (Domain IIA)"/>
    <property type="match status" value="1"/>
</dbReference>
<feature type="domain" description="LysM" evidence="2">
    <location>
        <begin position="105"/>
        <end position="149"/>
    </location>
</feature>
<reference evidence="3 4" key="1">
    <citation type="submission" date="2020-08" db="EMBL/GenBank/DDBJ databases">
        <title>Genomic Encyclopedia of Type Strains, Phase III (KMG-III): the genomes of soil and plant-associated and newly described type strains.</title>
        <authorList>
            <person name="Whitman W."/>
        </authorList>
    </citation>
    <scope>NUCLEOTIDE SEQUENCE [LARGE SCALE GENOMIC DNA]</scope>
    <source>
        <strain evidence="3 4">CECT 7341</strain>
    </source>
</reference>
<feature type="region of interest" description="Disordered" evidence="1">
    <location>
        <begin position="153"/>
        <end position="198"/>
    </location>
</feature>
<gene>
    <name evidence="3" type="ORF">FHR95_000198</name>
</gene>
<protein>
    <submittedName>
        <fullName evidence="3">LysM repeat protein</fullName>
    </submittedName>
</protein>
<proteinExistence type="predicted"/>
<accession>A0A7W5GXR6</accession>
<dbReference type="InterPro" id="IPR011055">
    <property type="entry name" value="Dup_hybrid_motif"/>
</dbReference>
<dbReference type="InterPro" id="IPR036779">
    <property type="entry name" value="LysM_dom_sf"/>
</dbReference>
<feature type="domain" description="LysM" evidence="2">
    <location>
        <begin position="48"/>
        <end position="92"/>
    </location>
</feature>
<dbReference type="PANTHER" id="PTHR21666">
    <property type="entry name" value="PEPTIDASE-RELATED"/>
    <property type="match status" value="1"/>
</dbReference>
<sequence length="315" mass="33453">MAQRPVAGQGSSPRRIALTLLIVGLALLMVGCAGQDVVSRAGDEIAGEWITIQRGDTLGEIARRAEVPLVRLQRFNPGVDARRLVVGQRLLVPGHDERAPSGGPYRYRVRPGDTYSAIARRLGARAGRIQAANPGIAPTNLSVGQLIEVPLGGRQAASSGSGNSAAGNSAAARTQKNTPAASKRLPDPGEMPASARGWPWPLEDYRVERPFGADGRGTLQPMLLGTRRGSRARAVADGEVRFADSMRQLGQVVIVHHADNLQSVYALCARPLVASGDTVTRGTPVCEVGQQEGTPRLLFDMRHGGKPIDPARVLR</sequence>
<feature type="compositionally biased region" description="Low complexity" evidence="1">
    <location>
        <begin position="156"/>
        <end position="172"/>
    </location>
</feature>
<dbReference type="PANTHER" id="PTHR21666:SF270">
    <property type="entry name" value="MUREIN HYDROLASE ACTIVATOR ENVC"/>
    <property type="match status" value="1"/>
</dbReference>
<dbReference type="SUPFAM" id="SSF54106">
    <property type="entry name" value="LysM domain"/>
    <property type="match status" value="2"/>
</dbReference>
<dbReference type="InterPro" id="IPR050570">
    <property type="entry name" value="Cell_wall_metabolism_enzyme"/>
</dbReference>
<dbReference type="CDD" id="cd12797">
    <property type="entry name" value="M23_peptidase"/>
    <property type="match status" value="1"/>
</dbReference>